<dbReference type="Pfam" id="PF25800">
    <property type="entry name" value="FimV_N"/>
    <property type="match status" value="1"/>
</dbReference>
<organism evidence="5 6">
    <name type="scientific">Spongiibacter pelagi</name>
    <dbReference type="NCBI Taxonomy" id="2760804"/>
    <lineage>
        <taxon>Bacteria</taxon>
        <taxon>Pseudomonadati</taxon>
        <taxon>Pseudomonadota</taxon>
        <taxon>Gammaproteobacteria</taxon>
        <taxon>Cellvibrionales</taxon>
        <taxon>Spongiibacteraceae</taxon>
        <taxon>Spongiibacter</taxon>
    </lineage>
</organism>
<gene>
    <name evidence="5" type="ORF">IB286_09040</name>
</gene>
<evidence type="ECO:0000259" key="4">
    <source>
        <dbReference type="Pfam" id="PF25800"/>
    </source>
</evidence>
<sequence length="748" mass="79254">MKTRKSLPALLPLCLAVMLNREAMALGIGEARLDSTLGKPLQARIPVFSAKGLDETQLNIKILPSYDSDATQSISDVSSLKLSVETSLNEDGKGIIYLSSPEPIREPFLDFTVQVRWPQGSIQREYTLLFDLPGLVPVLAPVAVPVKTAAAQISPRSYQPGTTSTSSRSEIKPKPAPGKIPPLSDNHKRYLIRRGDSLWGIAGSLSRERGVSRQLLMDQLFALNPSVFIRGDRSLIAEGKWLNIDAAQLAAVLNTAPVEPSAQFANNAGAEALSTDAVLVVNEAALSADGTALSTDKTALSDSSTELASSSALPQTLAEVQAETEQVSQGIVEMSAKLQALQIRLAKLQEEYQGLKELEAGLSPESSAAAGNNDAELLAIAALENVASSANNAEPVAATNVANVISVEGAGGAEPSAVDEEPLAVDVEPSAVDEEPMSDDTAVLTVGDEGSTAGWNWWWIVVGAGVVLALWARRRSGTAKPVTSREPDIQHFSSNAVAGSRVEPVKTGIDDSVFDNLAAETAAKPVVASAKSWVSAEPSPFEKPDDSVFAELSKLPVAGAPATSNSGDTSAFEEELIIDDSSFEAPSLEDSVFEDTVFDDLVLDDAVLDGSALADSELKGKAEPSAALINDFELSSFDELGLDFSDDALDTPLDDAFAERAAACIASGDYEAARPLLEKQLAQDEDNVEVQLSLLDTYAHLGLSEEFESLALQLEFNESLNSEHQLDAMRELLQENTGSLSVVRSLKS</sequence>
<dbReference type="Gene3D" id="1.25.40.10">
    <property type="entry name" value="Tetratricopeptide repeat domain"/>
    <property type="match status" value="1"/>
</dbReference>
<proteinExistence type="predicted"/>
<evidence type="ECO:0000313" key="5">
    <source>
        <dbReference type="EMBL" id="MBD2859152.1"/>
    </source>
</evidence>
<keyword evidence="6" id="KW-1185">Reference proteome</keyword>
<keyword evidence="3" id="KW-0732">Signal</keyword>
<dbReference type="InterPro" id="IPR057840">
    <property type="entry name" value="FimV_N"/>
</dbReference>
<feature type="domain" description="FimV N-terminal" evidence="4">
    <location>
        <begin position="26"/>
        <end position="133"/>
    </location>
</feature>
<keyword evidence="1" id="KW-0175">Coiled coil</keyword>
<dbReference type="EMBL" id="JACXLD010000004">
    <property type="protein sequence ID" value="MBD2859152.1"/>
    <property type="molecule type" value="Genomic_DNA"/>
</dbReference>
<accession>A0A927C3I8</accession>
<evidence type="ECO:0000313" key="6">
    <source>
        <dbReference type="Proteomes" id="UP000610558"/>
    </source>
</evidence>
<feature type="region of interest" description="Disordered" evidence="2">
    <location>
        <begin position="153"/>
        <end position="185"/>
    </location>
</feature>
<dbReference type="Pfam" id="PF14559">
    <property type="entry name" value="TPR_19"/>
    <property type="match status" value="1"/>
</dbReference>
<dbReference type="InterPro" id="IPR018392">
    <property type="entry name" value="LysM"/>
</dbReference>
<dbReference type="CDD" id="cd00118">
    <property type="entry name" value="LysM"/>
    <property type="match status" value="1"/>
</dbReference>
<dbReference type="RefSeq" id="WP_190764667.1">
    <property type="nucleotide sequence ID" value="NZ_JACXLD010000004.1"/>
</dbReference>
<dbReference type="Proteomes" id="UP000610558">
    <property type="component" value="Unassembled WGS sequence"/>
</dbReference>
<dbReference type="SUPFAM" id="SSF48452">
    <property type="entry name" value="TPR-like"/>
    <property type="match status" value="1"/>
</dbReference>
<evidence type="ECO:0000256" key="2">
    <source>
        <dbReference type="SAM" id="MobiDB-lite"/>
    </source>
</evidence>
<feature type="coiled-coil region" evidence="1">
    <location>
        <begin position="331"/>
        <end position="358"/>
    </location>
</feature>
<dbReference type="AlphaFoldDB" id="A0A927C3I8"/>
<dbReference type="InterPro" id="IPR011990">
    <property type="entry name" value="TPR-like_helical_dom_sf"/>
</dbReference>
<reference evidence="5" key="1">
    <citation type="submission" date="2020-09" db="EMBL/GenBank/DDBJ databases">
        <authorList>
            <person name="Yoon J.-W."/>
        </authorList>
    </citation>
    <scope>NUCLEOTIDE SEQUENCE</scope>
    <source>
        <strain evidence="5">KMU-158</strain>
    </source>
</reference>
<name>A0A927C3I8_9GAMM</name>
<evidence type="ECO:0000256" key="1">
    <source>
        <dbReference type="SAM" id="Coils"/>
    </source>
</evidence>
<evidence type="ECO:0000256" key="3">
    <source>
        <dbReference type="SAM" id="SignalP"/>
    </source>
</evidence>
<protein>
    <recommendedName>
        <fullName evidence="4">FimV N-terminal domain-containing protein</fullName>
    </recommendedName>
</protein>
<feature type="signal peptide" evidence="3">
    <location>
        <begin position="1"/>
        <end position="25"/>
    </location>
</feature>
<feature type="compositionally biased region" description="Polar residues" evidence="2">
    <location>
        <begin position="154"/>
        <end position="168"/>
    </location>
</feature>
<feature type="chain" id="PRO_5037275608" description="FimV N-terminal domain-containing protein" evidence="3">
    <location>
        <begin position="26"/>
        <end position="748"/>
    </location>
</feature>
<comment type="caution">
    <text evidence="5">The sequence shown here is derived from an EMBL/GenBank/DDBJ whole genome shotgun (WGS) entry which is preliminary data.</text>
</comment>